<dbReference type="Proteomes" id="UP000078070">
    <property type="component" value="Chromosome"/>
</dbReference>
<keyword evidence="2" id="KW-1185">Reference proteome</keyword>
<dbReference type="KEGG" id="mars:A8C75_11885"/>
<reference evidence="1 2" key="2">
    <citation type="journal article" date="2018" name="Int. J. Syst. Evol. Microbiol.">
        <title>Marinobacterium aestuarii sp. nov., a benzene-degrading marine bacterium isolated from estuary sediment.</title>
        <authorList>
            <person name="Bae S.S."/>
            <person name="Jung J."/>
            <person name="Chung D."/>
            <person name="Baek K."/>
        </authorList>
    </citation>
    <scope>NUCLEOTIDE SEQUENCE [LARGE SCALE GENOMIC DNA]</scope>
    <source>
        <strain evidence="1 2">ST58-10</strain>
    </source>
</reference>
<dbReference type="AlphaFoldDB" id="A0A1A9F028"/>
<gene>
    <name evidence="1" type="ORF">A8C75_11885</name>
</gene>
<name>A0A1A9F028_9GAMM</name>
<protein>
    <recommendedName>
        <fullName evidence="3">Reverse transcriptase domain-containing protein</fullName>
    </recommendedName>
</protein>
<evidence type="ECO:0000313" key="1">
    <source>
        <dbReference type="EMBL" id="ANG63103.1"/>
    </source>
</evidence>
<sequence>MTTALHSIAFKAQSHPRHRFQNLYGLLNSDLLYQSWGQLNKQAAAGIDGITMPEYRSNLVGNIQRVSRQLQQKCYRASAIKRIFIPKANGKRPVRSRRALDLFFDQARQGRGMDAEPPMRHRDVPSAVPGKLVQRVVLRLLRAAFFCLLFFGRWKKSESPRRAKPGLSDTGKTPTPR</sequence>
<dbReference type="STRING" id="1821621.A8C75_11885"/>
<proteinExistence type="predicted"/>
<evidence type="ECO:0008006" key="3">
    <source>
        <dbReference type="Google" id="ProtNLM"/>
    </source>
</evidence>
<dbReference type="EMBL" id="CP015839">
    <property type="protein sequence ID" value="ANG63103.1"/>
    <property type="molecule type" value="Genomic_DNA"/>
</dbReference>
<reference evidence="2" key="1">
    <citation type="submission" date="2016-05" db="EMBL/GenBank/DDBJ databases">
        <authorList>
            <person name="Baek K."/>
            <person name="Yang S.-J."/>
        </authorList>
    </citation>
    <scope>NUCLEOTIDE SEQUENCE [LARGE SCALE GENOMIC DNA]</scope>
    <source>
        <strain evidence="2">ST58-10</strain>
    </source>
</reference>
<accession>A0A1A9F028</accession>
<organism evidence="1 2">
    <name type="scientific">Marinobacterium aestuarii</name>
    <dbReference type="NCBI Taxonomy" id="1821621"/>
    <lineage>
        <taxon>Bacteria</taxon>
        <taxon>Pseudomonadati</taxon>
        <taxon>Pseudomonadota</taxon>
        <taxon>Gammaproteobacteria</taxon>
        <taxon>Oceanospirillales</taxon>
        <taxon>Oceanospirillaceae</taxon>
        <taxon>Marinobacterium</taxon>
    </lineage>
</organism>
<evidence type="ECO:0000313" key="2">
    <source>
        <dbReference type="Proteomes" id="UP000078070"/>
    </source>
</evidence>
<dbReference type="RefSeq" id="WP_067382458.1">
    <property type="nucleotide sequence ID" value="NZ_CP015839.1"/>
</dbReference>